<dbReference type="Proteomes" id="UP001221217">
    <property type="component" value="Unassembled WGS sequence"/>
</dbReference>
<gene>
    <name evidence="1" type="ORF">PQJ61_04835</name>
</gene>
<proteinExistence type="predicted"/>
<reference evidence="1 2" key="1">
    <citation type="submission" date="2022-12" db="EMBL/GenBank/DDBJ databases">
        <title>Metagenome assembled genome from gulf of manar.</title>
        <authorList>
            <person name="Kohli P."/>
            <person name="Pk S."/>
            <person name="Venkata Ramana C."/>
            <person name="Sasikala C."/>
        </authorList>
    </citation>
    <scope>NUCLEOTIDE SEQUENCE [LARGE SCALE GENOMIC DNA]</scope>
    <source>
        <strain evidence="1">JB008</strain>
    </source>
</reference>
<evidence type="ECO:0000313" key="1">
    <source>
        <dbReference type="EMBL" id="MDC7226072.1"/>
    </source>
</evidence>
<dbReference type="EMBL" id="JAQQAL010000011">
    <property type="protein sequence ID" value="MDC7226072.1"/>
    <property type="molecule type" value="Genomic_DNA"/>
</dbReference>
<name>A0AAJ1IB72_9SPIO</name>
<organism evidence="1 2">
    <name type="scientific">Candidatus Thalassospirochaeta sargassi</name>
    <dbReference type="NCBI Taxonomy" id="3119039"/>
    <lineage>
        <taxon>Bacteria</taxon>
        <taxon>Pseudomonadati</taxon>
        <taxon>Spirochaetota</taxon>
        <taxon>Spirochaetia</taxon>
        <taxon>Spirochaetales</taxon>
        <taxon>Spirochaetaceae</taxon>
        <taxon>Candidatus Thalassospirochaeta</taxon>
    </lineage>
</organism>
<accession>A0AAJ1IB72</accession>
<protein>
    <submittedName>
        <fullName evidence="1">Uncharacterized protein</fullName>
    </submittedName>
</protein>
<dbReference type="AlphaFoldDB" id="A0AAJ1IB72"/>
<comment type="caution">
    <text evidence="1">The sequence shown here is derived from an EMBL/GenBank/DDBJ whole genome shotgun (WGS) entry which is preliminary data.</text>
</comment>
<sequence>MDLFLETLEQGYSSGINYSVRVRNSSLSSAITNPGARETRRIIKKAGKDFLTGLYLLETTGGETLYLNSDDFSREFFTCRTPVPARFLNSDQLILEAKVSADLIVQPIPLSLLDPFIRSEISETGWCKFGD</sequence>
<evidence type="ECO:0000313" key="2">
    <source>
        <dbReference type="Proteomes" id="UP001221217"/>
    </source>
</evidence>